<feature type="signal peptide" evidence="10">
    <location>
        <begin position="1"/>
        <end position="21"/>
    </location>
</feature>
<keyword evidence="7 9" id="KW-0051">Antiviral defense</keyword>
<evidence type="ECO:0000256" key="4">
    <source>
        <dbReference type="ARBA" id="ARBA00022514"/>
    </source>
</evidence>
<protein>
    <submittedName>
        <fullName evidence="11">Uncharacterized protein</fullName>
    </submittedName>
</protein>
<evidence type="ECO:0000256" key="10">
    <source>
        <dbReference type="SAM" id="SignalP"/>
    </source>
</evidence>
<sequence>MATMCLLNICLVLLFSTEIYSLDCKMLHLQQNKVNMKSLELLSKMGGQFPLQCLNENRNVGFLQKVLRPTESQKENAKLIILEIFQQIFNIFSKNLTQAAWDRSFIQSFQNGLYQQIEQLEKCLHSERENEIPYLGNEKILFPLLKLKKYFERIGDFLKEKQYSLCAWETIRWEMERCLLFVDQLTERLQN</sequence>
<dbReference type="Ensembl" id="ENSPCET00000007420.1">
    <property type="protein sequence ID" value="ENSPCEP00000007167.1"/>
    <property type="gene ID" value="ENSPCEG00000005756.1"/>
</dbReference>
<evidence type="ECO:0000256" key="6">
    <source>
        <dbReference type="ARBA" id="ARBA00022729"/>
    </source>
</evidence>
<keyword evidence="4 9" id="KW-0202">Cytokine</keyword>
<comment type="function">
    <text evidence="1">Has antiviral activities.</text>
</comment>
<reference evidence="11" key="2">
    <citation type="submission" date="2025-09" db="UniProtKB">
        <authorList>
            <consortium name="Ensembl"/>
        </authorList>
    </citation>
    <scope>IDENTIFICATION</scope>
</reference>
<evidence type="ECO:0000313" key="11">
    <source>
        <dbReference type="Ensembl" id="ENSPCEP00000007167.1"/>
    </source>
</evidence>
<keyword evidence="12" id="KW-1185">Reference proteome</keyword>
<dbReference type="PANTHER" id="PTHR11691:SF73">
    <property type="entry name" value="INTERFERON BETA"/>
    <property type="match status" value="1"/>
</dbReference>
<evidence type="ECO:0000256" key="2">
    <source>
        <dbReference type="ARBA" id="ARBA00004613"/>
    </source>
</evidence>
<dbReference type="GO" id="GO:0005126">
    <property type="term" value="F:cytokine receptor binding"/>
    <property type="evidence" value="ECO:0007669"/>
    <property type="project" value="InterPro"/>
</dbReference>
<evidence type="ECO:0000256" key="3">
    <source>
        <dbReference type="ARBA" id="ARBA00011033"/>
    </source>
</evidence>
<dbReference type="Pfam" id="PF00143">
    <property type="entry name" value="Interferon"/>
    <property type="match status" value="1"/>
</dbReference>
<keyword evidence="6 10" id="KW-0732">Signal</keyword>
<dbReference type="GO" id="GO:0005125">
    <property type="term" value="F:cytokine activity"/>
    <property type="evidence" value="ECO:0007669"/>
    <property type="project" value="UniProtKB-KW"/>
</dbReference>
<dbReference type="GO" id="GO:0005615">
    <property type="term" value="C:extracellular space"/>
    <property type="evidence" value="ECO:0007669"/>
    <property type="project" value="UniProtKB-KW"/>
</dbReference>
<dbReference type="GO" id="GO:0006955">
    <property type="term" value="P:immune response"/>
    <property type="evidence" value="ECO:0007669"/>
    <property type="project" value="UniProtKB-ARBA"/>
</dbReference>
<comment type="similarity">
    <text evidence="3 9">Belongs to the alpha/beta interferon family.</text>
</comment>
<evidence type="ECO:0000256" key="7">
    <source>
        <dbReference type="ARBA" id="ARBA00023118"/>
    </source>
</evidence>
<keyword evidence="8" id="KW-1015">Disulfide bond</keyword>
<dbReference type="SMART" id="SM00076">
    <property type="entry name" value="IFabd"/>
    <property type="match status" value="1"/>
</dbReference>
<keyword evidence="5" id="KW-0964">Secreted</keyword>
<dbReference type="SUPFAM" id="SSF47266">
    <property type="entry name" value="4-helical cytokines"/>
    <property type="match status" value="1"/>
</dbReference>
<dbReference type="InterPro" id="IPR000471">
    <property type="entry name" value="Interferon_alpha/beta/delta"/>
</dbReference>
<dbReference type="PANTHER" id="PTHR11691">
    <property type="entry name" value="TYPE I INTERFERON"/>
    <property type="match status" value="1"/>
</dbReference>
<evidence type="ECO:0000256" key="9">
    <source>
        <dbReference type="RuleBase" id="RU000436"/>
    </source>
</evidence>
<evidence type="ECO:0000256" key="5">
    <source>
        <dbReference type="ARBA" id="ARBA00022525"/>
    </source>
</evidence>
<dbReference type="Proteomes" id="UP000694393">
    <property type="component" value="Unplaced"/>
</dbReference>
<name>A0A8C8RKN3_9SAUR</name>
<proteinExistence type="inferred from homology"/>
<evidence type="ECO:0000256" key="1">
    <source>
        <dbReference type="ARBA" id="ARBA00002718"/>
    </source>
</evidence>
<evidence type="ECO:0000256" key="8">
    <source>
        <dbReference type="ARBA" id="ARBA00023157"/>
    </source>
</evidence>
<dbReference type="PROSITE" id="PS00252">
    <property type="entry name" value="INTERFERON_A_B_D"/>
    <property type="match status" value="1"/>
</dbReference>
<dbReference type="Gene3D" id="1.20.1250.10">
    <property type="match status" value="1"/>
</dbReference>
<evidence type="ECO:0000313" key="12">
    <source>
        <dbReference type="Proteomes" id="UP000694393"/>
    </source>
</evidence>
<organism evidence="11 12">
    <name type="scientific">Pelusios castaneus</name>
    <name type="common">West African mud turtle</name>
    <dbReference type="NCBI Taxonomy" id="367368"/>
    <lineage>
        <taxon>Eukaryota</taxon>
        <taxon>Metazoa</taxon>
        <taxon>Chordata</taxon>
        <taxon>Craniata</taxon>
        <taxon>Vertebrata</taxon>
        <taxon>Euteleostomi</taxon>
        <taxon>Archelosauria</taxon>
        <taxon>Testudinata</taxon>
        <taxon>Testudines</taxon>
        <taxon>Pleurodira</taxon>
        <taxon>Pelomedusidae</taxon>
        <taxon>Pelusios</taxon>
    </lineage>
</organism>
<reference evidence="11" key="1">
    <citation type="submission" date="2025-08" db="UniProtKB">
        <authorList>
            <consortium name="Ensembl"/>
        </authorList>
    </citation>
    <scope>IDENTIFICATION</scope>
</reference>
<dbReference type="AlphaFoldDB" id="A0A8C8RKN3"/>
<accession>A0A8C8RKN3</accession>
<dbReference type="PRINTS" id="PR00266">
    <property type="entry name" value="INTERFERONAB"/>
</dbReference>
<dbReference type="InterPro" id="IPR009079">
    <property type="entry name" value="4_helix_cytokine-like_core"/>
</dbReference>
<feature type="chain" id="PRO_5034275560" evidence="10">
    <location>
        <begin position="22"/>
        <end position="191"/>
    </location>
</feature>
<comment type="subcellular location">
    <subcellularLocation>
        <location evidence="2">Secreted</location>
    </subcellularLocation>
</comment>
<dbReference type="GO" id="GO:0051607">
    <property type="term" value="P:defense response to virus"/>
    <property type="evidence" value="ECO:0007669"/>
    <property type="project" value="UniProtKB-KW"/>
</dbReference>